<dbReference type="AlphaFoldDB" id="A0A6N6RMS6"/>
<evidence type="ECO:0000313" key="10">
    <source>
        <dbReference type="EMBL" id="KAB2814874.1"/>
    </source>
</evidence>
<dbReference type="Pfam" id="PF02687">
    <property type="entry name" value="FtsX"/>
    <property type="match status" value="1"/>
</dbReference>
<dbReference type="PANTHER" id="PTHR30572:SF4">
    <property type="entry name" value="ABC TRANSPORTER PERMEASE YTRF"/>
    <property type="match status" value="1"/>
</dbReference>
<evidence type="ECO:0000256" key="3">
    <source>
        <dbReference type="ARBA" id="ARBA00022692"/>
    </source>
</evidence>
<protein>
    <submittedName>
        <fullName evidence="10">ABC transporter permease</fullName>
    </submittedName>
</protein>
<keyword evidence="11" id="KW-1185">Reference proteome</keyword>
<dbReference type="Pfam" id="PF12704">
    <property type="entry name" value="MacB_PCD"/>
    <property type="match status" value="1"/>
</dbReference>
<comment type="caution">
    <text evidence="10">The sequence shown here is derived from an EMBL/GenBank/DDBJ whole genome shotgun (WGS) entry which is preliminary data.</text>
</comment>
<sequence>MANLPIIDNFRIAIDAMKTQRSRAALTALIIGIGIMAMVTLLTVTSSFESLLAGNFTQLGANTFTIQSRGMRIQIGRSGNRPKQHPAITWDQANDFVERFGYKDAISSLSYIASGTAEIKFGNKKTDPNVQVWAGDEYYLETGGYAIAAGRGFNKQDVINSRPVAIIGQDVYKKLFDTDEEGFDDAVDTLITISGERYRVIGVLDEKGSSSIFSGDRTVFVPITKARASIGSPSRGYSINVMAPTSELLDATIGEATSTMRAIRKLQPVEESNFAITRSDALSTILLENKEVVYIAAVVLSLITLLVAAINLMNIMLVSVTQRKREIGTRMAFGAKRFNIVVQFLTEALIVSQLGGLLGVILGISAGNLAAFALSTPFSIPWGWIIFALFLTFLTGIASGLYPAVKASRLDPIEALRYE</sequence>
<evidence type="ECO:0000313" key="11">
    <source>
        <dbReference type="Proteomes" id="UP000468650"/>
    </source>
</evidence>
<evidence type="ECO:0000256" key="6">
    <source>
        <dbReference type="ARBA" id="ARBA00038076"/>
    </source>
</evidence>
<keyword evidence="4 7" id="KW-1133">Transmembrane helix</keyword>
<dbReference type="InterPro" id="IPR003838">
    <property type="entry name" value="ABC3_permease_C"/>
</dbReference>
<keyword evidence="5 7" id="KW-0472">Membrane</keyword>
<gene>
    <name evidence="10" type="ORF">F8C67_03750</name>
</gene>
<evidence type="ECO:0000259" key="8">
    <source>
        <dbReference type="Pfam" id="PF02687"/>
    </source>
</evidence>
<keyword evidence="2" id="KW-1003">Cell membrane</keyword>
<evidence type="ECO:0000259" key="9">
    <source>
        <dbReference type="Pfam" id="PF12704"/>
    </source>
</evidence>
<proteinExistence type="inferred from homology"/>
<feature type="domain" description="ABC3 transporter permease C-terminal" evidence="8">
    <location>
        <begin position="299"/>
        <end position="412"/>
    </location>
</feature>
<dbReference type="OrthoDB" id="9770036at2"/>
<dbReference type="Proteomes" id="UP000468650">
    <property type="component" value="Unassembled WGS sequence"/>
</dbReference>
<evidence type="ECO:0000256" key="4">
    <source>
        <dbReference type="ARBA" id="ARBA00022989"/>
    </source>
</evidence>
<dbReference type="PANTHER" id="PTHR30572">
    <property type="entry name" value="MEMBRANE COMPONENT OF TRANSPORTER-RELATED"/>
    <property type="match status" value="1"/>
</dbReference>
<feature type="transmembrane region" description="Helical" evidence="7">
    <location>
        <begin position="382"/>
        <end position="402"/>
    </location>
</feature>
<feature type="transmembrane region" description="Helical" evidence="7">
    <location>
        <begin position="24"/>
        <end position="44"/>
    </location>
</feature>
<accession>A0A6N6RMS6</accession>
<feature type="transmembrane region" description="Helical" evidence="7">
    <location>
        <begin position="292"/>
        <end position="317"/>
    </location>
</feature>
<dbReference type="GO" id="GO:0005886">
    <property type="term" value="C:plasma membrane"/>
    <property type="evidence" value="ECO:0007669"/>
    <property type="project" value="UniProtKB-SubCell"/>
</dbReference>
<evidence type="ECO:0000256" key="2">
    <source>
        <dbReference type="ARBA" id="ARBA00022475"/>
    </source>
</evidence>
<comment type="subcellular location">
    <subcellularLocation>
        <location evidence="1">Cell membrane</location>
        <topology evidence="1">Multi-pass membrane protein</topology>
    </subcellularLocation>
</comment>
<keyword evidence="3 7" id="KW-0812">Transmembrane</keyword>
<reference evidence="10 11" key="1">
    <citation type="submission" date="2019-09" db="EMBL/GenBank/DDBJ databases">
        <title>Genomes of family Cryomorphaceae.</title>
        <authorList>
            <person name="Bowman J.P."/>
        </authorList>
    </citation>
    <scope>NUCLEOTIDE SEQUENCE [LARGE SCALE GENOMIC DNA]</scope>
    <source>
        <strain evidence="10 11">LMG 25704</strain>
    </source>
</reference>
<feature type="transmembrane region" description="Helical" evidence="7">
    <location>
        <begin position="338"/>
        <end position="362"/>
    </location>
</feature>
<dbReference type="InterPro" id="IPR025857">
    <property type="entry name" value="MacB_PCD"/>
</dbReference>
<organism evidence="10 11">
    <name type="scientific">Phaeocystidibacter luteus</name>
    <dbReference type="NCBI Taxonomy" id="911197"/>
    <lineage>
        <taxon>Bacteria</taxon>
        <taxon>Pseudomonadati</taxon>
        <taxon>Bacteroidota</taxon>
        <taxon>Flavobacteriia</taxon>
        <taxon>Flavobacteriales</taxon>
        <taxon>Phaeocystidibacteraceae</taxon>
        <taxon>Phaeocystidibacter</taxon>
    </lineage>
</organism>
<dbReference type="GO" id="GO:0022857">
    <property type="term" value="F:transmembrane transporter activity"/>
    <property type="evidence" value="ECO:0007669"/>
    <property type="project" value="TreeGrafter"/>
</dbReference>
<evidence type="ECO:0000256" key="1">
    <source>
        <dbReference type="ARBA" id="ARBA00004651"/>
    </source>
</evidence>
<name>A0A6N6RMS6_9FLAO</name>
<dbReference type="InterPro" id="IPR050250">
    <property type="entry name" value="Macrolide_Exporter_MacB"/>
</dbReference>
<feature type="domain" description="MacB-like periplasmic core" evidence="9">
    <location>
        <begin position="25"/>
        <end position="255"/>
    </location>
</feature>
<dbReference type="EMBL" id="WBVO01000001">
    <property type="protein sequence ID" value="KAB2814874.1"/>
    <property type="molecule type" value="Genomic_DNA"/>
</dbReference>
<comment type="similarity">
    <text evidence="6">Belongs to the ABC-4 integral membrane protein family.</text>
</comment>
<dbReference type="RefSeq" id="WP_151666451.1">
    <property type="nucleotide sequence ID" value="NZ_WBVO01000001.1"/>
</dbReference>
<evidence type="ECO:0000256" key="5">
    <source>
        <dbReference type="ARBA" id="ARBA00023136"/>
    </source>
</evidence>
<evidence type="ECO:0000256" key="7">
    <source>
        <dbReference type="SAM" id="Phobius"/>
    </source>
</evidence>